<dbReference type="Pfam" id="PF03413">
    <property type="entry name" value="PepSY"/>
    <property type="match status" value="4"/>
</dbReference>
<feature type="signal peptide" evidence="2">
    <location>
        <begin position="1"/>
        <end position="28"/>
    </location>
</feature>
<organism evidence="4 5">
    <name type="scientific">Qingrenia yutianensis</name>
    <dbReference type="NCBI Taxonomy" id="2763676"/>
    <lineage>
        <taxon>Bacteria</taxon>
        <taxon>Bacillati</taxon>
        <taxon>Bacillota</taxon>
        <taxon>Clostridia</taxon>
        <taxon>Eubacteriales</taxon>
        <taxon>Oscillospiraceae</taxon>
        <taxon>Qingrenia</taxon>
    </lineage>
</organism>
<proteinExistence type="predicted"/>
<feature type="domain" description="SLH" evidence="3">
    <location>
        <begin position="670"/>
        <end position="733"/>
    </location>
</feature>
<evidence type="ECO:0000256" key="2">
    <source>
        <dbReference type="SAM" id="SignalP"/>
    </source>
</evidence>
<reference evidence="4" key="1">
    <citation type="submission" date="2020-08" db="EMBL/GenBank/DDBJ databases">
        <title>Genome public.</title>
        <authorList>
            <person name="Liu C."/>
            <person name="Sun Q."/>
        </authorList>
    </citation>
    <scope>NUCLEOTIDE SEQUENCE</scope>
    <source>
        <strain evidence="4">NSJ-50</strain>
    </source>
</reference>
<comment type="caution">
    <text evidence="4">The sequence shown here is derived from an EMBL/GenBank/DDBJ whole genome shotgun (WGS) entry which is preliminary data.</text>
</comment>
<dbReference type="Gene3D" id="3.10.450.40">
    <property type="match status" value="8"/>
</dbReference>
<keyword evidence="1" id="KW-0677">Repeat</keyword>
<evidence type="ECO:0000313" key="5">
    <source>
        <dbReference type="Proteomes" id="UP000647416"/>
    </source>
</evidence>
<dbReference type="Pfam" id="PF00395">
    <property type="entry name" value="SLH"/>
    <property type="match status" value="3"/>
</dbReference>
<dbReference type="RefSeq" id="WP_262432625.1">
    <property type="nucleotide sequence ID" value="NZ_JACRTE010000021.1"/>
</dbReference>
<keyword evidence="5" id="KW-1185">Reference proteome</keyword>
<keyword evidence="2" id="KW-0732">Signal</keyword>
<dbReference type="PROSITE" id="PS51272">
    <property type="entry name" value="SLH"/>
    <property type="match status" value="3"/>
</dbReference>
<evidence type="ECO:0000256" key="1">
    <source>
        <dbReference type="ARBA" id="ARBA00022737"/>
    </source>
</evidence>
<dbReference type="InterPro" id="IPR025711">
    <property type="entry name" value="PepSY"/>
</dbReference>
<sequence length="792" mass="90308">MKRKTKKPVSVLLCIVLLLSLIPLTALADESKAVKITEESKTAELVTDTAKFISLDEAKEIALKDAELDRNKQKITFTKEELSRNKGRPCYLLDFYTGENQYHYEVDAKTGEVIYGRRYILLTEAKKIAVDDAGCTEKVTFTEEELVDGGIKTPYYRLIFADNKTQWTYRINAVSGDILEKKEKNIGEADLISLEKAKSIALNDAGLVENAEKIVFTKEELIRNQGKPYYLLEFYTGKYQYHYEIDAKTGDIIYGRRYILLADAKRIAVDDAECSDKVTFLEEELVDGGIKTPYYLLVFADNNTQWTYRINAISGAVMGKHIDDISGTNFISLEEAKKIALKDAKLDEYAQKIVFTKAELNRNQGRPCYILEFYTGKYQYHYEIDAKTGEIIYGRRYILLADAKKIAVDDAGCAEKVTFTEEELVDGGIKTPYYRLVFADRKTQWTYRINAVSGAILEKKSKIIDEPDYISLEEAKKIALKDAELDKYAQKIVFTKAELNYYYGKRCYLLEFYTGENLYYYQIDTKTGEILYGRRYILLADAKKIAVDDAECSDRVTFLEEELVDGGIKTPYYHLVFADNKTQWTYRINAVTGSILKKKQKDIKVKPDTEWENPFGDVKKRDWFYFSVKFAYDFGLMKGTTEMEFSPDSYVTRAMFVMIIYRMEKEPQAGDSVFVDVEIGGYYDRAVAWANANGIVSGVSKDRFAPNDPITREQMATILYRYANFKGYDIESNGNTAYSDSSSISGYARNAVSWAAANLLMKGNDDGSFLPNANATRAQAAAVFARMIENLE</sequence>
<feature type="domain" description="SLH" evidence="3">
    <location>
        <begin position="611"/>
        <end position="669"/>
    </location>
</feature>
<evidence type="ECO:0000313" key="4">
    <source>
        <dbReference type="EMBL" id="MBC8597316.1"/>
    </source>
</evidence>
<feature type="domain" description="SLH" evidence="3">
    <location>
        <begin position="735"/>
        <end position="792"/>
    </location>
</feature>
<name>A0A926ITP5_9FIRM</name>
<evidence type="ECO:0000259" key="3">
    <source>
        <dbReference type="PROSITE" id="PS51272"/>
    </source>
</evidence>
<dbReference type="Proteomes" id="UP000647416">
    <property type="component" value="Unassembled WGS sequence"/>
</dbReference>
<gene>
    <name evidence="4" type="ORF">H8706_10640</name>
</gene>
<dbReference type="AlphaFoldDB" id="A0A926ITP5"/>
<protein>
    <submittedName>
        <fullName evidence="4">PepSY domain-containing protein</fullName>
    </submittedName>
</protein>
<dbReference type="InterPro" id="IPR001119">
    <property type="entry name" value="SLH_dom"/>
</dbReference>
<dbReference type="EMBL" id="JACRTE010000021">
    <property type="protein sequence ID" value="MBC8597316.1"/>
    <property type="molecule type" value="Genomic_DNA"/>
</dbReference>
<feature type="chain" id="PRO_5036897433" evidence="2">
    <location>
        <begin position="29"/>
        <end position="792"/>
    </location>
</feature>
<accession>A0A926ITP5</accession>